<accession>A0A239DB89</accession>
<dbReference type="EMBL" id="FZOG01000002">
    <property type="protein sequence ID" value="SNS29625.1"/>
    <property type="molecule type" value="Genomic_DNA"/>
</dbReference>
<evidence type="ECO:0000313" key="2">
    <source>
        <dbReference type="EMBL" id="SNS29625.1"/>
    </source>
</evidence>
<dbReference type="GO" id="GO:0005829">
    <property type="term" value="C:cytosol"/>
    <property type="evidence" value="ECO:0007669"/>
    <property type="project" value="TreeGrafter"/>
</dbReference>
<feature type="domain" description="Pilus assembly protein TadZ N-terminal" evidence="1">
    <location>
        <begin position="1"/>
        <end position="127"/>
    </location>
</feature>
<dbReference type="GO" id="GO:0016887">
    <property type="term" value="F:ATP hydrolysis activity"/>
    <property type="evidence" value="ECO:0007669"/>
    <property type="project" value="TreeGrafter"/>
</dbReference>
<dbReference type="GO" id="GO:0051782">
    <property type="term" value="P:negative regulation of cell division"/>
    <property type="evidence" value="ECO:0007669"/>
    <property type="project" value="TreeGrafter"/>
</dbReference>
<evidence type="ECO:0000313" key="3">
    <source>
        <dbReference type="Proteomes" id="UP000242915"/>
    </source>
</evidence>
<proteinExistence type="predicted"/>
<keyword evidence="3" id="KW-1185">Reference proteome</keyword>
<dbReference type="InterPro" id="IPR031580">
    <property type="entry name" value="TadZ_N"/>
</dbReference>
<reference evidence="3" key="1">
    <citation type="submission" date="2017-06" db="EMBL/GenBank/DDBJ databases">
        <authorList>
            <person name="Varghese N."/>
            <person name="Submissions S."/>
        </authorList>
    </citation>
    <scope>NUCLEOTIDE SEQUENCE [LARGE SCALE GENOMIC DNA]</scope>
    <source>
        <strain evidence="3">CIP 108523</strain>
    </source>
</reference>
<dbReference type="AlphaFoldDB" id="A0A239DB89"/>
<dbReference type="PANTHER" id="PTHR43384:SF13">
    <property type="entry name" value="SLR0110 PROTEIN"/>
    <property type="match status" value="1"/>
</dbReference>
<dbReference type="Gene3D" id="3.40.50.2300">
    <property type="match status" value="1"/>
</dbReference>
<organism evidence="2 3">
    <name type="scientific">Pseudomonas segetis</name>
    <dbReference type="NCBI Taxonomy" id="298908"/>
    <lineage>
        <taxon>Bacteria</taxon>
        <taxon>Pseudomonadati</taxon>
        <taxon>Pseudomonadota</taxon>
        <taxon>Gammaproteobacteria</taxon>
        <taxon>Pseudomonadales</taxon>
        <taxon>Pseudomonadaceae</taxon>
        <taxon>Pseudomonas</taxon>
    </lineage>
</organism>
<evidence type="ECO:0000259" key="1">
    <source>
        <dbReference type="Pfam" id="PF16968"/>
    </source>
</evidence>
<dbReference type="Proteomes" id="UP000242915">
    <property type="component" value="Unassembled WGS sequence"/>
</dbReference>
<dbReference type="InterPro" id="IPR050625">
    <property type="entry name" value="ParA/MinD_ATPase"/>
</dbReference>
<dbReference type="SUPFAM" id="SSF52540">
    <property type="entry name" value="P-loop containing nucleoside triphosphate hydrolases"/>
    <property type="match status" value="1"/>
</dbReference>
<dbReference type="InterPro" id="IPR027417">
    <property type="entry name" value="P-loop_NTPase"/>
</dbReference>
<dbReference type="PANTHER" id="PTHR43384">
    <property type="entry name" value="SEPTUM SITE-DETERMINING PROTEIN MIND HOMOLOG, CHLOROPLASTIC-RELATED"/>
    <property type="match status" value="1"/>
</dbReference>
<dbReference type="GO" id="GO:0009898">
    <property type="term" value="C:cytoplasmic side of plasma membrane"/>
    <property type="evidence" value="ECO:0007669"/>
    <property type="project" value="TreeGrafter"/>
</dbReference>
<dbReference type="Gene3D" id="3.40.50.300">
    <property type="entry name" value="P-loop containing nucleotide triphosphate hydrolases"/>
    <property type="match status" value="1"/>
</dbReference>
<protein>
    <submittedName>
        <fullName evidence="2">Pilus assembly protein CpaE</fullName>
    </submittedName>
</protein>
<name>A0A239DB89_9PSED</name>
<sequence>MSQTFLALTRNDADLEWLRGSLSSLGEVLKVGHGALNEVLSLADVTGAGLLFVGLDRENLVAQSSLIEGVLEAKPMLAIVALGDGLDNQLVLSAMRAGARDFIAYGARTSEVTGLVRHLSRRMPSLQPSPQAGKLIALYCRQQDIDASVISSHLALAISQTSQTTLLLDLGLPPGEGLATLGLQASFNFADAMRNIRRMDASLIDSAFSQTACGMRVLSQAAKDQPLETATAAELYLLLGALRQHFQFIVVNLAGQPDSEALRLFVSNAERLLWCTDQGVSGCQRNLELLANWREAGLKLHNASLLVDRYMPSVAPDSETLGKTFALPVIEVLPSSPEVRMSARNLGRSLFDVAPRERISKALRQLGCLLAERRKDARASRWPWPRRKSA</sequence>
<gene>
    <name evidence="2" type="ORF">SAMN05216255_2173</name>
</gene>
<dbReference type="GO" id="GO:0005524">
    <property type="term" value="F:ATP binding"/>
    <property type="evidence" value="ECO:0007669"/>
    <property type="project" value="TreeGrafter"/>
</dbReference>
<dbReference type="Pfam" id="PF16968">
    <property type="entry name" value="TadZ_N"/>
    <property type="match status" value="1"/>
</dbReference>
<dbReference type="RefSeq" id="WP_089359733.1">
    <property type="nucleotide sequence ID" value="NZ_FZOG01000002.1"/>
</dbReference>